<evidence type="ECO:0000313" key="2">
    <source>
        <dbReference type="EMBL" id="GAA5505387.1"/>
    </source>
</evidence>
<comment type="caution">
    <text evidence="2">The sequence shown here is derived from an EMBL/GenBank/DDBJ whole genome shotgun (WGS) entry which is preliminary data.</text>
</comment>
<evidence type="ECO:0000313" key="3">
    <source>
        <dbReference type="Proteomes" id="UP001416858"/>
    </source>
</evidence>
<proteinExistence type="predicted"/>
<dbReference type="EMBL" id="BAABRO010000001">
    <property type="protein sequence ID" value="GAA5505387.1"/>
    <property type="molecule type" value="Genomic_DNA"/>
</dbReference>
<evidence type="ECO:0000256" key="1">
    <source>
        <dbReference type="SAM" id="SignalP"/>
    </source>
</evidence>
<sequence>MFSIALLAFAPLLAGCFNASPRPLTTETIRIVSNTRIQSASVTFPDGTKTSVPPDDYELFRQLFRRLAPVKTTYDGPGLPGLPDYQLMLFAAGNVANVGVMVREDGALTYSLDEFHYDGGDADGFVSAADAIRSRLTPQ</sequence>
<keyword evidence="1" id="KW-0732">Signal</keyword>
<evidence type="ECO:0008006" key="4">
    <source>
        <dbReference type="Google" id="ProtNLM"/>
    </source>
</evidence>
<feature type="chain" id="PRO_5046382415" description="Lipoprotein" evidence="1">
    <location>
        <begin position="20"/>
        <end position="139"/>
    </location>
</feature>
<protein>
    <recommendedName>
        <fullName evidence="4">Lipoprotein</fullName>
    </recommendedName>
</protein>
<accession>A0ABP9VNS3</accession>
<organism evidence="2 3">
    <name type="scientific">Novipirellula caenicola</name>
    <dbReference type="NCBI Taxonomy" id="1536901"/>
    <lineage>
        <taxon>Bacteria</taxon>
        <taxon>Pseudomonadati</taxon>
        <taxon>Planctomycetota</taxon>
        <taxon>Planctomycetia</taxon>
        <taxon>Pirellulales</taxon>
        <taxon>Pirellulaceae</taxon>
        <taxon>Novipirellula</taxon>
    </lineage>
</organism>
<gene>
    <name evidence="2" type="ORF">Rcae01_00832</name>
</gene>
<reference evidence="2 3" key="1">
    <citation type="submission" date="2024-02" db="EMBL/GenBank/DDBJ databases">
        <title>Rhodopirellula caenicola NBRC 110016.</title>
        <authorList>
            <person name="Ichikawa N."/>
            <person name="Katano-Makiyama Y."/>
            <person name="Hidaka K."/>
        </authorList>
    </citation>
    <scope>NUCLEOTIDE SEQUENCE [LARGE SCALE GENOMIC DNA]</scope>
    <source>
        <strain evidence="2 3">NBRC 110016</strain>
    </source>
</reference>
<feature type="signal peptide" evidence="1">
    <location>
        <begin position="1"/>
        <end position="19"/>
    </location>
</feature>
<dbReference type="Proteomes" id="UP001416858">
    <property type="component" value="Unassembled WGS sequence"/>
</dbReference>
<keyword evidence="3" id="KW-1185">Reference proteome</keyword>
<name>A0ABP9VNS3_9BACT</name>
<dbReference type="RefSeq" id="WP_345682423.1">
    <property type="nucleotide sequence ID" value="NZ_BAABRO010000001.1"/>
</dbReference>